<evidence type="ECO:0000256" key="5">
    <source>
        <dbReference type="ARBA" id="ARBA00022884"/>
    </source>
</evidence>
<dbReference type="GO" id="GO:1990904">
    <property type="term" value="C:ribonucleoprotein complex"/>
    <property type="evidence" value="ECO:0007669"/>
    <property type="project" value="UniProtKB-KW"/>
</dbReference>
<name>A0A0D3MCB8_9MONO</name>
<dbReference type="GO" id="GO:0003723">
    <property type="term" value="F:RNA binding"/>
    <property type="evidence" value="ECO:0007669"/>
    <property type="project" value="UniProtKB-KW"/>
</dbReference>
<evidence type="ECO:0000256" key="3">
    <source>
        <dbReference type="ARBA" id="ARBA00022561"/>
    </source>
</evidence>
<sequence>MASVFKTFEQFTLDQEQHDRGNEFETPPETLQSQIRVFILNTTDPQIRYELMNFCLRLVVSQSAKTSTKHGAILTMLSLPTAMMKNHIKIADRSPDAHIERIEVDGFEQGTYRLIPNPRTPLAAGEITAYAIMAEDLPDSINGDTVFINAAVEHAPCDEMEQFLEAIYSVLLQLWVMVCKCMTAYDQPTGSDERRLAKYQQQGRLHPKYMLQDEVRRILQKCIRDSLVVRQFLTSELQTARRQGSITSKYYAMVGDIGKYIENAGMSAFFMTARHALGTKWPPLALACFSGELVKFRSLMLLYKKLGEKARFMALLEMPEMMEFAPANYPLLFSYAMGVGSVLDPQLRNYNFGRSFFSAAYFQLGVETANRQQGAVDKHMAEELGLTAEEKRDMAESLAKLAIGKGRPEAAPQITPFQPRSMPTQKTNYQAQAPITADGGRTVIDNEGYSHIANQELSPWQKEVLASINNKSNSTQPTKAQEITMTEIIAYGLPEKPHQMDENDYEEMVAVYCSEVKSGIRTLGDYTGLSTESQVNPPADLMGDLDV</sequence>
<proteinExistence type="inferred from homology"/>
<evidence type="ECO:0000256" key="2">
    <source>
        <dbReference type="ARBA" id="ARBA00022497"/>
    </source>
</evidence>
<protein>
    <recommendedName>
        <fullName evidence="9">Nucleocapsid</fullName>
    </recommendedName>
    <alternativeName>
        <fullName evidence="9">Nucleocapsid protein</fullName>
    </alternativeName>
</protein>
<comment type="subunit">
    <text evidence="9">Homomultimer; forms the nucleocapsid. Binds to the viral genomic RNA. N0 interacts with the phosphoprotein (via N-terminus); this interaction allows P to chaperon N0 to avoid N polymerization before encapsidation. Interacts as N-RNA template with the phosphoprotein (via C-terminus); this interaction positions the polymerase on the template.</text>
</comment>
<keyword evidence="4 9" id="KW-0946">Virion</keyword>
<dbReference type="Pfam" id="PF00973">
    <property type="entry name" value="Paramyxo_ncap"/>
    <property type="match status" value="1"/>
</dbReference>
<evidence type="ECO:0000256" key="9">
    <source>
        <dbReference type="RuleBase" id="RU361245"/>
    </source>
</evidence>
<dbReference type="GO" id="GO:0019013">
    <property type="term" value="C:viral nucleocapsid"/>
    <property type="evidence" value="ECO:0007669"/>
    <property type="project" value="UniProtKB-KW"/>
</dbReference>
<dbReference type="GO" id="GO:0019029">
    <property type="term" value="C:helical viral capsid"/>
    <property type="evidence" value="ECO:0007669"/>
    <property type="project" value="UniProtKB-KW"/>
</dbReference>
<evidence type="ECO:0000256" key="7">
    <source>
        <dbReference type="ARBA" id="ARBA00023200"/>
    </source>
</evidence>
<keyword evidence="3 9" id="KW-0167">Capsid protein</keyword>
<keyword evidence="5 9" id="KW-0694">RNA-binding</keyword>
<evidence type="ECO:0000256" key="4">
    <source>
        <dbReference type="ARBA" id="ARBA00022844"/>
    </source>
</evidence>
<evidence type="ECO:0000256" key="8">
    <source>
        <dbReference type="ARBA" id="ARBA00023274"/>
    </source>
</evidence>
<dbReference type="GO" id="GO:0005198">
    <property type="term" value="F:structural molecule activity"/>
    <property type="evidence" value="ECO:0007669"/>
    <property type="project" value="InterPro"/>
</dbReference>
<keyword evidence="8 9" id="KW-0687">Ribonucleoprotein</keyword>
<dbReference type="GO" id="GO:0030430">
    <property type="term" value="C:host cell cytoplasm"/>
    <property type="evidence" value="ECO:0007669"/>
    <property type="project" value="UniProtKB-SubCell"/>
</dbReference>
<accession>A0A0D3MCB8</accession>
<evidence type="ECO:0000313" key="11">
    <source>
        <dbReference type="EMBL" id="AIF74178.1"/>
    </source>
</evidence>
<feature type="region of interest" description="Disordered" evidence="10">
    <location>
        <begin position="527"/>
        <end position="547"/>
    </location>
</feature>
<dbReference type="InterPro" id="IPR002021">
    <property type="entry name" value="Paramyx_ncap"/>
</dbReference>
<comment type="function">
    <text evidence="9">Forms the helical nucleocapsid (NC), protecting the genome from nucleases.</text>
</comment>
<keyword evidence="6 9" id="KW-0543">Viral nucleoprotein</keyword>
<evidence type="ECO:0000256" key="1">
    <source>
        <dbReference type="ARBA" id="ARBA00007642"/>
    </source>
</evidence>
<evidence type="ECO:0000256" key="10">
    <source>
        <dbReference type="SAM" id="MobiDB-lite"/>
    </source>
</evidence>
<reference evidence="11" key="1">
    <citation type="journal article" date="2016" name="ISME J.">
        <title>Deciphering the bat virome catalog to better understand the ecological diversity of bat viruses and the bat origin of emerging infectious diseases.</title>
        <authorList>
            <person name="Wu Z."/>
            <person name="Yang L."/>
            <person name="Ren X."/>
            <person name="He G."/>
            <person name="Zhang J."/>
            <person name="Yang J."/>
            <person name="Qian Z."/>
            <person name="Dong J."/>
            <person name="Sun L."/>
            <person name="Zhu Y."/>
            <person name="Du J."/>
            <person name="Yang F."/>
            <person name="Zhang S."/>
            <person name="Jin Q."/>
        </authorList>
    </citation>
    <scope>NUCLEOTIDE SEQUENCE</scope>
    <source>
        <strain evidence="11">BtHa-ParaV/GD2012</strain>
    </source>
</reference>
<keyword evidence="2 9" id="KW-1139">Helical capsid protein</keyword>
<keyword evidence="7 9" id="KW-1035">Host cytoplasm</keyword>
<evidence type="ECO:0000256" key="6">
    <source>
        <dbReference type="ARBA" id="ARBA00023086"/>
    </source>
</evidence>
<organism evidence="11">
    <name type="scientific">Bat paramyxovirus</name>
    <dbReference type="NCBI Taxonomy" id="1300978"/>
    <lineage>
        <taxon>Viruses</taxon>
        <taxon>Riboviria</taxon>
        <taxon>Orthornavirae</taxon>
        <taxon>Negarnaviricota</taxon>
        <taxon>Haploviricotina</taxon>
        <taxon>Monjiviricetes</taxon>
        <taxon>Mononegavirales</taxon>
        <taxon>Paramyxoviridae</taxon>
        <taxon>Orthoparamyxovirinae</taxon>
        <taxon>Parajeilongvirus</taxon>
        <taxon>Parajeilongvirus hainanense</taxon>
        <taxon>Jeilongvirus murinae</taxon>
    </lineage>
</organism>
<comment type="similarity">
    <text evidence="1 9">Belongs to the paramyxoviruses nucleocapsid family.</text>
</comment>
<comment type="subcellular location">
    <subcellularLocation>
        <location evidence="9">Virion</location>
    </subcellularLocation>
    <subcellularLocation>
        <location evidence="9">Host cytoplasm</location>
    </subcellularLocation>
</comment>
<dbReference type="EMBL" id="KJ641654">
    <property type="protein sequence ID" value="AIF74178.1"/>
    <property type="molecule type" value="Viral_cRNA"/>
</dbReference>